<gene>
    <name evidence="2" type="ORF">SAMN04488087_1689</name>
</gene>
<sequence length="343" mass="38708">MPAQDTATVAALLTATRDASRYVRDLAAMALARARSWTRSLVARLEERQQQGDPDENVARKLEQAYLQVLRREPHAADRLLAIVLRREGPVRWRQALREGPPVDPVVARALLTHLERVPWETWARPPHRASQKVENGQQSGSEDPSPLVLLRALVPGDLLAPWLIQQALHRTTAPLPMRLYVIVQANSIPPALQQAVQRLWIEAIQAVEVPELYALLDRLGFSGIRALIDSLWHAPDALKRAWRLLTQPEAARILPMPQRTDLPWLEARLAALPPGDQDSRLQVLVDLGRLYELGNDPGLRQAVFQTQIPRLLLRYLSNPVTCQWVAIALANLYGRWMPPRCP</sequence>
<proteinExistence type="predicted"/>
<accession>A0A1M6UGB5</accession>
<feature type="compositionally biased region" description="Polar residues" evidence="1">
    <location>
        <begin position="133"/>
        <end position="143"/>
    </location>
</feature>
<dbReference type="STRING" id="633813.SAMN04488087_1689"/>
<evidence type="ECO:0000256" key="1">
    <source>
        <dbReference type="SAM" id="MobiDB-lite"/>
    </source>
</evidence>
<protein>
    <recommendedName>
        <fullName evidence="4">HEAT repeat-containing protein</fullName>
    </recommendedName>
</protein>
<keyword evidence="3" id="KW-1185">Reference proteome</keyword>
<evidence type="ECO:0000313" key="2">
    <source>
        <dbReference type="EMBL" id="SHK68108.1"/>
    </source>
</evidence>
<organism evidence="2 3">
    <name type="scientific">Rhodothermus profundi</name>
    <dbReference type="NCBI Taxonomy" id="633813"/>
    <lineage>
        <taxon>Bacteria</taxon>
        <taxon>Pseudomonadati</taxon>
        <taxon>Rhodothermota</taxon>
        <taxon>Rhodothermia</taxon>
        <taxon>Rhodothermales</taxon>
        <taxon>Rhodothermaceae</taxon>
        <taxon>Rhodothermus</taxon>
    </lineage>
</organism>
<evidence type="ECO:0008006" key="4">
    <source>
        <dbReference type="Google" id="ProtNLM"/>
    </source>
</evidence>
<reference evidence="3" key="1">
    <citation type="submission" date="2016-11" db="EMBL/GenBank/DDBJ databases">
        <authorList>
            <person name="Varghese N."/>
            <person name="Submissions S."/>
        </authorList>
    </citation>
    <scope>NUCLEOTIDE SEQUENCE [LARGE SCALE GENOMIC DNA]</scope>
    <source>
        <strain evidence="3">DSM 22212</strain>
    </source>
</reference>
<name>A0A1M6UGB5_9BACT</name>
<evidence type="ECO:0000313" key="3">
    <source>
        <dbReference type="Proteomes" id="UP000185812"/>
    </source>
</evidence>
<dbReference type="AlphaFoldDB" id="A0A1M6UGB5"/>
<dbReference type="Proteomes" id="UP000185812">
    <property type="component" value="Unassembled WGS sequence"/>
</dbReference>
<dbReference type="EMBL" id="FRAU01000005">
    <property type="protein sequence ID" value="SHK68108.1"/>
    <property type="molecule type" value="Genomic_DNA"/>
</dbReference>
<feature type="region of interest" description="Disordered" evidence="1">
    <location>
        <begin position="126"/>
        <end position="145"/>
    </location>
</feature>